<feature type="region of interest" description="Disordered" evidence="1">
    <location>
        <begin position="218"/>
        <end position="264"/>
    </location>
</feature>
<evidence type="ECO:0000313" key="3">
    <source>
        <dbReference type="EMBL" id="RDW25136.1"/>
    </source>
</evidence>
<evidence type="ECO:0000313" key="2">
    <source>
        <dbReference type="EMBL" id="AOW04556.1"/>
    </source>
</evidence>
<accession>A0A1D8NFZ6</accession>
<evidence type="ECO:0000313" key="4">
    <source>
        <dbReference type="Proteomes" id="UP000182444"/>
    </source>
</evidence>
<dbReference type="AlphaFoldDB" id="A0A1D8NFZ6"/>
<proteinExistence type="predicted"/>
<dbReference type="Proteomes" id="UP000256601">
    <property type="component" value="Unassembled WGS sequence"/>
</dbReference>
<evidence type="ECO:0000313" key="5">
    <source>
        <dbReference type="Proteomes" id="UP000256601"/>
    </source>
</evidence>
<feature type="compositionally biased region" description="Low complexity" evidence="1">
    <location>
        <begin position="237"/>
        <end position="246"/>
    </location>
</feature>
<dbReference type="VEuPathDB" id="FungiDB:YALI0_D24057g"/>
<feature type="compositionally biased region" description="Basic and acidic residues" evidence="1">
    <location>
        <begin position="94"/>
        <end position="106"/>
    </location>
</feature>
<feature type="compositionally biased region" description="Basic and acidic residues" evidence="1">
    <location>
        <begin position="218"/>
        <end position="236"/>
    </location>
</feature>
<dbReference type="KEGG" id="yli:2911012"/>
<dbReference type="OMA" id="IEATHLI"/>
<organism evidence="2 4">
    <name type="scientific">Yarrowia lipolytica</name>
    <name type="common">Candida lipolytica</name>
    <dbReference type="NCBI Taxonomy" id="4952"/>
    <lineage>
        <taxon>Eukaryota</taxon>
        <taxon>Fungi</taxon>
        <taxon>Dikarya</taxon>
        <taxon>Ascomycota</taxon>
        <taxon>Saccharomycotina</taxon>
        <taxon>Dipodascomycetes</taxon>
        <taxon>Dipodascales</taxon>
        <taxon>Dipodascales incertae sedis</taxon>
        <taxon>Yarrowia</taxon>
    </lineage>
</organism>
<dbReference type="VEuPathDB" id="FungiDB:YALI1_D31387g"/>
<name>A0A1D8NFZ6_YARLL</name>
<feature type="region of interest" description="Disordered" evidence="1">
    <location>
        <begin position="94"/>
        <end position="135"/>
    </location>
</feature>
<protein>
    <submittedName>
        <fullName evidence="2">Uncharacterized protein</fullName>
    </submittedName>
</protein>
<dbReference type="Proteomes" id="UP000182444">
    <property type="component" value="Chromosome 1D"/>
</dbReference>
<gene>
    <name evidence="3" type="ORF">B0I71DRAFT_133114</name>
    <name evidence="2" type="ORF">YALI1_D31387g</name>
</gene>
<dbReference type="Gene3D" id="6.10.250.2790">
    <property type="match status" value="1"/>
</dbReference>
<dbReference type="EMBL" id="KZ859011">
    <property type="protein sequence ID" value="RDW25136.1"/>
    <property type="molecule type" value="Genomic_DNA"/>
</dbReference>
<reference evidence="3 5" key="2">
    <citation type="submission" date="2018-07" db="EMBL/GenBank/DDBJ databases">
        <title>Draft Genome Assemblies for Five Robust Yarrowia lipolytica Strains Exhibiting High Lipid Production and Pentose Sugar Utilization and Sugar Alcohol Secretion from Undetoxified Lignocellulosic Biomass Hydrolysates.</title>
        <authorList>
            <consortium name="DOE Joint Genome Institute"/>
            <person name="Walker C."/>
            <person name="Ryu S."/>
            <person name="Na H."/>
            <person name="Zane M."/>
            <person name="LaButti K."/>
            <person name="Lipzen A."/>
            <person name="Haridas S."/>
            <person name="Barry K."/>
            <person name="Grigoriev I.V."/>
            <person name="Quarterman J."/>
            <person name="Slininger P."/>
            <person name="Dien B."/>
            <person name="Trinh C.T."/>
        </authorList>
    </citation>
    <scope>NUCLEOTIDE SEQUENCE [LARGE SCALE GENOMIC DNA]</scope>
    <source>
        <strain evidence="3 5">YB392</strain>
    </source>
</reference>
<evidence type="ECO:0000256" key="1">
    <source>
        <dbReference type="SAM" id="MobiDB-lite"/>
    </source>
</evidence>
<sequence>MTLTRQQVLEQFSNDDLVSHSYLDQSLPKCEEKNIQQLQSSASQLLSQLDYHSQDLTWTLDGLLTKLTQSQNKIRYQIELLTGDLDSLRDRVESMNVDEKTEKQTDPESGTDPESRDKNPDAGAGSSDITEQLQRYDSARRKMETVIIMLRKAKEFDQSHLDTKIDQLIASGDYDQALNLVDEALQLAQVWKGTGGYNSRVRAIMATKKRIEREITKRDSVEVSRDDRADRHERESSVASSTKESSPMPEGFSLFGELSRRMGY</sequence>
<dbReference type="EMBL" id="CP017556">
    <property type="protein sequence ID" value="AOW04556.1"/>
    <property type="molecule type" value="Genomic_DNA"/>
</dbReference>
<reference evidence="2 4" key="1">
    <citation type="journal article" date="2016" name="PLoS ONE">
        <title>Sequence Assembly of Yarrowia lipolytica Strain W29/CLIB89 Shows Transposable Element Diversity.</title>
        <authorList>
            <person name="Magnan C."/>
            <person name="Yu J."/>
            <person name="Chang I."/>
            <person name="Jahn E."/>
            <person name="Kanomata Y."/>
            <person name="Wu J."/>
            <person name="Zeller M."/>
            <person name="Oakes M."/>
            <person name="Baldi P."/>
            <person name="Sandmeyer S."/>
        </authorList>
    </citation>
    <scope>NUCLEOTIDE SEQUENCE [LARGE SCALE GENOMIC DNA]</scope>
    <source>
        <strain evidence="2">CLIB89</strain>
        <strain evidence="4">CLIB89(W29)</strain>
    </source>
</reference>
<dbReference type="GeneID" id="2911012"/>